<dbReference type="RefSeq" id="XP_041218408.1">
    <property type="nucleotide sequence ID" value="XM_041368443.1"/>
</dbReference>
<sequence>MSAGLHATSYNQSPPGTAEPPGTPASHSAVSRQPQLGTLVMLFQSAIRVTYDICVDPAASPAPTLLQRGASYCIFTPRSQAIRVLFLTGNYPSYLDALCNTHPGLLNLKNLDCWNIYLEQVQALLMCPYTRQFLTLGGILWRLVLQFSPPSLLNHALAGPSSDIMIWGIGDIANGQCDDSVAAVDSATLIDVSEAGSFWLPHDIWDASCRWKEFWSDTDEQWFQSHLQNLSSRNVGASKTHKDWKCFFRPISAAKSSDTSIYGSEAFARELFGQLGFSTALVPTWDLSVDR</sequence>
<evidence type="ECO:0000256" key="1">
    <source>
        <dbReference type="SAM" id="MobiDB-lite"/>
    </source>
</evidence>
<protein>
    <submittedName>
        <fullName evidence="2">Uncharacterized protein</fullName>
    </submittedName>
</protein>
<reference evidence="2" key="1">
    <citation type="journal article" date="2020" name="New Phytol.">
        <title>Comparative genomics reveals dynamic genome evolution in host specialist ectomycorrhizal fungi.</title>
        <authorList>
            <person name="Lofgren L.A."/>
            <person name="Nguyen N.H."/>
            <person name="Vilgalys R."/>
            <person name="Ruytinx J."/>
            <person name="Liao H.L."/>
            <person name="Branco S."/>
            <person name="Kuo A."/>
            <person name="LaButti K."/>
            <person name="Lipzen A."/>
            <person name="Andreopoulos W."/>
            <person name="Pangilinan J."/>
            <person name="Riley R."/>
            <person name="Hundley H."/>
            <person name="Na H."/>
            <person name="Barry K."/>
            <person name="Grigoriev I.V."/>
            <person name="Stajich J.E."/>
            <person name="Kennedy P.G."/>
        </authorList>
    </citation>
    <scope>NUCLEOTIDE SEQUENCE</scope>
    <source>
        <strain evidence="2">FC203</strain>
    </source>
</reference>
<dbReference type="Proteomes" id="UP001195769">
    <property type="component" value="Unassembled WGS sequence"/>
</dbReference>
<comment type="caution">
    <text evidence="2">The sequence shown here is derived from an EMBL/GenBank/DDBJ whole genome shotgun (WGS) entry which is preliminary data.</text>
</comment>
<proteinExistence type="predicted"/>
<dbReference type="AlphaFoldDB" id="A0AAD4DS21"/>
<accession>A0AAD4DS21</accession>
<dbReference type="EMBL" id="JABBWK010000117">
    <property type="protein sequence ID" value="KAG1891932.1"/>
    <property type="molecule type" value="Genomic_DNA"/>
</dbReference>
<feature type="region of interest" description="Disordered" evidence="1">
    <location>
        <begin position="1"/>
        <end position="29"/>
    </location>
</feature>
<organism evidence="2 3">
    <name type="scientific">Suillus fuscotomentosus</name>
    <dbReference type="NCBI Taxonomy" id="1912939"/>
    <lineage>
        <taxon>Eukaryota</taxon>
        <taxon>Fungi</taxon>
        <taxon>Dikarya</taxon>
        <taxon>Basidiomycota</taxon>
        <taxon>Agaricomycotina</taxon>
        <taxon>Agaricomycetes</taxon>
        <taxon>Agaricomycetidae</taxon>
        <taxon>Boletales</taxon>
        <taxon>Suillineae</taxon>
        <taxon>Suillaceae</taxon>
        <taxon>Suillus</taxon>
    </lineage>
</organism>
<gene>
    <name evidence="2" type="ORF">F5891DRAFT_1197228</name>
</gene>
<name>A0AAD4DS21_9AGAM</name>
<dbReference type="GeneID" id="64662741"/>
<evidence type="ECO:0000313" key="3">
    <source>
        <dbReference type="Proteomes" id="UP001195769"/>
    </source>
</evidence>
<keyword evidence="3" id="KW-1185">Reference proteome</keyword>
<evidence type="ECO:0000313" key="2">
    <source>
        <dbReference type="EMBL" id="KAG1891932.1"/>
    </source>
</evidence>